<dbReference type="Gene3D" id="3.20.20.150">
    <property type="entry name" value="Divalent-metal-dependent TIM barrel enzymes"/>
    <property type="match status" value="1"/>
</dbReference>
<evidence type="ECO:0000313" key="2">
    <source>
        <dbReference type="EMBL" id="GAA4962133.1"/>
    </source>
</evidence>
<dbReference type="GO" id="GO:0016853">
    <property type="term" value="F:isomerase activity"/>
    <property type="evidence" value="ECO:0007669"/>
    <property type="project" value="UniProtKB-KW"/>
</dbReference>
<dbReference type="Proteomes" id="UP001409585">
    <property type="component" value="Unassembled WGS sequence"/>
</dbReference>
<accession>A0AAV3UAH5</accession>
<sequence length="306" mass="33701">MLKQTRPQEVPYHLIGQQIMSDNRISIGVNGWVWTSPFDTSAVHLIKQAHEIGFTTFTVPVEEPELIDVAAIKSMVAEYPMELVVSGAYGPTRDLTHDDPKFRQESLDYIGKTLSICEQLGAKHLVGPAYSAVGKRRQISAEQKQREWELAVKGLTQAGKMAADHGVVMGIEPLNRFETDLINTSAQVKQLVGDINLPSVKIHLDTFHMSIEEQDVYQAIVSAGDDLVYVDTSESHRGTPGEGLVHWDKIAKALNDIEYSGACVIETFTPACEAIADAAAIWRPLAPSQDHIAEQGFKFLSALLHS</sequence>
<dbReference type="PANTHER" id="PTHR12110">
    <property type="entry name" value="HYDROXYPYRUVATE ISOMERASE"/>
    <property type="match status" value="1"/>
</dbReference>
<dbReference type="Pfam" id="PF01261">
    <property type="entry name" value="AP_endonuc_2"/>
    <property type="match status" value="1"/>
</dbReference>
<dbReference type="InterPro" id="IPR050312">
    <property type="entry name" value="IolE/XylAMocC-like"/>
</dbReference>
<proteinExistence type="predicted"/>
<name>A0AAV3UAH5_9ALTE</name>
<gene>
    <name evidence="2" type="ORF">GCM10025791_49750</name>
</gene>
<comment type="caution">
    <text evidence="2">The sequence shown here is derived from an EMBL/GenBank/DDBJ whole genome shotgun (WGS) entry which is preliminary data.</text>
</comment>
<evidence type="ECO:0000313" key="3">
    <source>
        <dbReference type="Proteomes" id="UP001409585"/>
    </source>
</evidence>
<keyword evidence="2" id="KW-0413">Isomerase</keyword>
<keyword evidence="3" id="KW-1185">Reference proteome</keyword>
<dbReference type="AlphaFoldDB" id="A0AAV3UAH5"/>
<dbReference type="InterPro" id="IPR036237">
    <property type="entry name" value="Xyl_isomerase-like_sf"/>
</dbReference>
<dbReference type="EMBL" id="BAABLX010000080">
    <property type="protein sequence ID" value="GAA4962133.1"/>
    <property type="molecule type" value="Genomic_DNA"/>
</dbReference>
<dbReference type="InterPro" id="IPR013022">
    <property type="entry name" value="Xyl_isomerase-like_TIM-brl"/>
</dbReference>
<dbReference type="PANTHER" id="PTHR12110:SF41">
    <property type="entry name" value="INOSOSE DEHYDRATASE"/>
    <property type="match status" value="1"/>
</dbReference>
<feature type="domain" description="Xylose isomerase-like TIM barrel" evidence="1">
    <location>
        <begin position="47"/>
        <end position="280"/>
    </location>
</feature>
<evidence type="ECO:0000259" key="1">
    <source>
        <dbReference type="Pfam" id="PF01261"/>
    </source>
</evidence>
<reference evidence="3" key="1">
    <citation type="journal article" date="2019" name="Int. J. Syst. Evol. Microbiol.">
        <title>The Global Catalogue of Microorganisms (GCM) 10K type strain sequencing project: providing services to taxonomists for standard genome sequencing and annotation.</title>
        <authorList>
            <consortium name="The Broad Institute Genomics Platform"/>
            <consortium name="The Broad Institute Genome Sequencing Center for Infectious Disease"/>
            <person name="Wu L."/>
            <person name="Ma J."/>
        </authorList>
    </citation>
    <scope>NUCLEOTIDE SEQUENCE [LARGE SCALE GENOMIC DNA]</scope>
    <source>
        <strain evidence="3">JCM 19134</strain>
    </source>
</reference>
<dbReference type="SUPFAM" id="SSF51658">
    <property type="entry name" value="Xylose isomerase-like"/>
    <property type="match status" value="1"/>
</dbReference>
<organism evidence="2 3">
    <name type="scientific">Halioxenophilus aromaticivorans</name>
    <dbReference type="NCBI Taxonomy" id="1306992"/>
    <lineage>
        <taxon>Bacteria</taxon>
        <taxon>Pseudomonadati</taxon>
        <taxon>Pseudomonadota</taxon>
        <taxon>Gammaproteobacteria</taxon>
        <taxon>Alteromonadales</taxon>
        <taxon>Alteromonadaceae</taxon>
        <taxon>Halioxenophilus</taxon>
    </lineage>
</organism>
<protein>
    <submittedName>
        <fullName evidence="2">Sugar phosphate isomerase/epimerase</fullName>
    </submittedName>
</protein>